<evidence type="ECO:0000313" key="2">
    <source>
        <dbReference type="Proteomes" id="UP000044098"/>
    </source>
</evidence>
<dbReference type="EMBL" id="CYTK01000006">
    <property type="protein sequence ID" value="CUJ42786.1"/>
    <property type="molecule type" value="Genomic_DNA"/>
</dbReference>
<proteinExistence type="predicted"/>
<organism evidence="1 2">
    <name type="scientific">Achromobacter aegrifaciens</name>
    <dbReference type="NCBI Taxonomy" id="1287736"/>
    <lineage>
        <taxon>Bacteria</taxon>
        <taxon>Pseudomonadati</taxon>
        <taxon>Pseudomonadota</taxon>
        <taxon>Betaproteobacteria</taxon>
        <taxon>Burkholderiales</taxon>
        <taxon>Alcaligenaceae</taxon>
        <taxon>Achromobacter</taxon>
    </lineage>
</organism>
<reference evidence="1 2" key="1">
    <citation type="submission" date="2015-09" db="EMBL/GenBank/DDBJ databases">
        <authorList>
            <consortium name="Pathogen Informatics"/>
        </authorList>
    </citation>
    <scope>NUCLEOTIDE SEQUENCE [LARGE SCALE GENOMIC DNA]</scope>
    <source>
        <strain evidence="1 2">2789STDY5608625</strain>
    </source>
</reference>
<dbReference type="Proteomes" id="UP000044098">
    <property type="component" value="Unassembled WGS sequence"/>
</dbReference>
<evidence type="ECO:0000313" key="1">
    <source>
        <dbReference type="EMBL" id="CUJ42786.1"/>
    </source>
</evidence>
<name>A0AAD2J206_ACHAE</name>
<sequence length="67" mass="7713">MEAHGYQVSVTELVGWEHSMKNELIIAQYKDLPRRKAADRLTEMLDRIGLQELKDRFFVPQPAEAAA</sequence>
<protein>
    <submittedName>
        <fullName evidence="1">Uncharacterized protein</fullName>
    </submittedName>
</protein>
<gene>
    <name evidence="1" type="ORF">ERS370000_03951</name>
</gene>
<comment type="caution">
    <text evidence="1">The sequence shown here is derived from an EMBL/GenBank/DDBJ whole genome shotgun (WGS) entry which is preliminary data.</text>
</comment>
<accession>A0AAD2J206</accession>
<dbReference type="AlphaFoldDB" id="A0AAD2J206"/>